<accession>A0ACC2SI68</accession>
<reference evidence="1" key="1">
    <citation type="submission" date="2022-04" db="EMBL/GenBank/DDBJ databases">
        <title>Genome of the entomopathogenic fungus Entomophthora muscae.</title>
        <authorList>
            <person name="Elya C."/>
            <person name="Lovett B.R."/>
            <person name="Lee E."/>
            <person name="Macias A.M."/>
            <person name="Hajek A.E."/>
            <person name="De Bivort B.L."/>
            <person name="Kasson M.T."/>
            <person name="De Fine Licht H.H."/>
            <person name="Stajich J.E."/>
        </authorList>
    </citation>
    <scope>NUCLEOTIDE SEQUENCE</scope>
    <source>
        <strain evidence="1">Berkeley</strain>
    </source>
</reference>
<gene>
    <name evidence="1" type="ORF">DSO57_1014498</name>
</gene>
<proteinExistence type="predicted"/>
<protein>
    <submittedName>
        <fullName evidence="1">Uncharacterized protein</fullName>
    </submittedName>
</protein>
<sequence length="547" mass="61127">MFKKQHQLKASAPLRSSDRRKLISEIISALKPGAAIEEFDAIIPKNTLTGKFRTHVNEPGIFYLAEKDPAFFRIKDYLVPTVYTLWKLPDLLPKIYTNSFVLSKLIDGADLMIPGIYIPPEGLPKMKAGELTSICIIGNENQGLPFGVGYLACDTAQIQKEEKGRGVYLLHAYGDFLWGQGSKSEPKDLAEKISQENTAEIKAEDTSADLATTSGSDKEDCEHQMSVEDADAALLSAVYQSLSVAFDATISKPLLPILLNTMYSSYVLPSRPIDVDIKSTSWKKLAKFGKALEKMGLIGLKEIKGTLYVKSVNYEHPGLKEYRPFKAPKKPANIKETAPINQPTPITIIDLYRYTENQKPFFVDDDPSHYFTANEVRDRLYSYFLRENLATATNARMIRIDPILCDLLLEKAEYFTIDILAKDQLLKRLLAKMKPFHRVEIPGQASRIGKGSPTPVELTLATRLGNKSVTSVTNFEFYGFEMEQLVKDFQTLCACSVSVSALPGKANLHKEVTVQGPQQKLLTKYFSDHGLPSSLLSVKNNLKKKKK</sequence>
<keyword evidence="2" id="KW-1185">Reference proteome</keyword>
<dbReference type="EMBL" id="QTSX02005026">
    <property type="protein sequence ID" value="KAJ9062074.1"/>
    <property type="molecule type" value="Genomic_DNA"/>
</dbReference>
<organism evidence="1 2">
    <name type="scientific">Entomophthora muscae</name>
    <dbReference type="NCBI Taxonomy" id="34485"/>
    <lineage>
        <taxon>Eukaryota</taxon>
        <taxon>Fungi</taxon>
        <taxon>Fungi incertae sedis</taxon>
        <taxon>Zoopagomycota</taxon>
        <taxon>Entomophthoromycotina</taxon>
        <taxon>Entomophthoromycetes</taxon>
        <taxon>Entomophthorales</taxon>
        <taxon>Entomophthoraceae</taxon>
        <taxon>Entomophthora</taxon>
    </lineage>
</organism>
<evidence type="ECO:0000313" key="2">
    <source>
        <dbReference type="Proteomes" id="UP001165960"/>
    </source>
</evidence>
<evidence type="ECO:0000313" key="1">
    <source>
        <dbReference type="EMBL" id="KAJ9062074.1"/>
    </source>
</evidence>
<dbReference type="Proteomes" id="UP001165960">
    <property type="component" value="Unassembled WGS sequence"/>
</dbReference>
<name>A0ACC2SI68_9FUNG</name>
<comment type="caution">
    <text evidence="1">The sequence shown here is derived from an EMBL/GenBank/DDBJ whole genome shotgun (WGS) entry which is preliminary data.</text>
</comment>